<dbReference type="InterPro" id="IPR003142">
    <property type="entry name" value="BPL_C"/>
</dbReference>
<organism evidence="3 4">
    <name type="scientific">Symbiodinium microadriaticum</name>
    <name type="common">Dinoflagellate</name>
    <name type="synonym">Zooxanthella microadriatica</name>
    <dbReference type="NCBI Taxonomy" id="2951"/>
    <lineage>
        <taxon>Eukaryota</taxon>
        <taxon>Sar</taxon>
        <taxon>Alveolata</taxon>
        <taxon>Dinophyceae</taxon>
        <taxon>Suessiales</taxon>
        <taxon>Symbiodiniaceae</taxon>
        <taxon>Symbiodinium</taxon>
    </lineage>
</organism>
<reference evidence="3 4" key="1">
    <citation type="submission" date="2016-02" db="EMBL/GenBank/DDBJ databases">
        <title>Genome analysis of coral dinoflagellate symbionts highlights evolutionary adaptations to a symbiotic lifestyle.</title>
        <authorList>
            <person name="Aranda M."/>
            <person name="Li Y."/>
            <person name="Liew Y.J."/>
            <person name="Baumgarten S."/>
            <person name="Simakov O."/>
            <person name="Wilson M."/>
            <person name="Piel J."/>
            <person name="Ashoor H."/>
            <person name="Bougouffa S."/>
            <person name="Bajic V.B."/>
            <person name="Ryu T."/>
            <person name="Ravasi T."/>
            <person name="Bayer T."/>
            <person name="Micklem G."/>
            <person name="Kim H."/>
            <person name="Bhak J."/>
            <person name="Lajeunesse T.C."/>
            <person name="Voolstra C.R."/>
        </authorList>
    </citation>
    <scope>NUCLEOTIDE SEQUENCE [LARGE SCALE GENOMIC DNA]</scope>
    <source>
        <strain evidence="3 4">CCMP2467</strain>
    </source>
</reference>
<protein>
    <recommendedName>
        <fullName evidence="2">Biotin protein ligase C-terminal domain-containing protein</fullName>
    </recommendedName>
</protein>
<evidence type="ECO:0000256" key="1">
    <source>
        <dbReference type="SAM" id="MobiDB-lite"/>
    </source>
</evidence>
<sequence length="676" mass="73038">MAASVDMLTLKIFNASTGDLIVVVSRSAASKLQELGPEVTAAMGAPPWTDLRFLSGSRVVEKTEVLGSLEPGATELQLSVLKLPRLCLRCPCDVLAAAALPCQDLLLACTGNITSSKDDQVPVVGNDGGLRSPIWIWRVQAADGWSLDSASLLARTFPVTSREYFQVFLEQWSDRSEILEPHEILELTRTGTADFWPEKWNQYLHMSIAVYSDEFAALAWNQTDYLGGEGVIQRLNLQTGEILRWAATHDINDIVAEPKTGKLFLTTCYDGDDILALRDECDLTNAAAQADMRTNAYIKSQAVGLGSSLSHDSALGVLVASGHDASFFVVGPADAPGLQFAKTAPGATVVDSIRPGEDATPGDKTQPWESIRIPSPDGDQDDEGCALNKLHCLNGVVTYLVGKKELRISKIFGMSSAGDFGQGPLTAADPGQLEVVIMPLRSNVAMAFALAVYRFVDHRRAARAVAVAVLLVLARLWQGMQRRVYGVSRMTLPLKTLLPQVPAVAAESAACEVNDRGSRGTDEVKGKGPKVSSVIYQCVAFRIGDFVTYPGNQVGRIVGIDDDGDLLVRTDHGRKAVWYISKCSKTLSAGDRVQYPCGEVGTVMEFDEDGDLHVRKDGGATARWYASKTRRLLSVGDKVQYTCGEVATVVGFDCDGDIMVVTPNGRKATWFAQKCL</sequence>
<dbReference type="OrthoDB" id="415709at2759"/>
<dbReference type="AlphaFoldDB" id="A0A1Q9EW95"/>
<feature type="domain" description="Biotin protein ligase C-terminal" evidence="2">
    <location>
        <begin position="547"/>
        <end position="576"/>
    </location>
</feature>
<gene>
    <name evidence="3" type="ORF">AK812_SmicGene4558</name>
</gene>
<evidence type="ECO:0000313" key="3">
    <source>
        <dbReference type="EMBL" id="OLQ11672.1"/>
    </source>
</evidence>
<keyword evidence="4" id="KW-1185">Reference proteome</keyword>
<accession>A0A1Q9EW95</accession>
<evidence type="ECO:0000313" key="4">
    <source>
        <dbReference type="Proteomes" id="UP000186817"/>
    </source>
</evidence>
<dbReference type="Proteomes" id="UP000186817">
    <property type="component" value="Unassembled WGS sequence"/>
</dbReference>
<comment type="caution">
    <text evidence="3">The sequence shown here is derived from an EMBL/GenBank/DDBJ whole genome shotgun (WGS) entry which is preliminary data.</text>
</comment>
<evidence type="ECO:0000259" key="2">
    <source>
        <dbReference type="Pfam" id="PF02237"/>
    </source>
</evidence>
<feature type="region of interest" description="Disordered" evidence="1">
    <location>
        <begin position="351"/>
        <end position="370"/>
    </location>
</feature>
<dbReference type="EMBL" id="LSRX01000056">
    <property type="protein sequence ID" value="OLQ11672.1"/>
    <property type="molecule type" value="Genomic_DNA"/>
</dbReference>
<name>A0A1Q9EW95_SYMMI</name>
<dbReference type="Pfam" id="PF02237">
    <property type="entry name" value="BPL_C"/>
    <property type="match status" value="1"/>
</dbReference>
<proteinExistence type="predicted"/>